<protein>
    <submittedName>
        <fullName evidence="1">Uncharacterized protein</fullName>
    </submittedName>
</protein>
<evidence type="ECO:0000313" key="1">
    <source>
        <dbReference type="EMBL" id="KAF5873223.1"/>
    </source>
</evidence>
<name>A0A8H6ATC9_9HELO</name>
<organism evidence="1 2">
    <name type="scientific">Botrytis fragariae</name>
    <dbReference type="NCBI Taxonomy" id="1964551"/>
    <lineage>
        <taxon>Eukaryota</taxon>
        <taxon>Fungi</taxon>
        <taxon>Dikarya</taxon>
        <taxon>Ascomycota</taxon>
        <taxon>Pezizomycotina</taxon>
        <taxon>Leotiomycetes</taxon>
        <taxon>Helotiales</taxon>
        <taxon>Sclerotiniaceae</taxon>
        <taxon>Botrytis</taxon>
    </lineage>
</organism>
<proteinExistence type="predicted"/>
<gene>
    <name evidence="1" type="ORF">Bfra_008503</name>
</gene>
<evidence type="ECO:0000313" key="2">
    <source>
        <dbReference type="Proteomes" id="UP000531561"/>
    </source>
</evidence>
<dbReference type="EMBL" id="JABFCT010000009">
    <property type="protein sequence ID" value="KAF5873223.1"/>
    <property type="molecule type" value="Genomic_DNA"/>
</dbReference>
<keyword evidence="2" id="KW-1185">Reference proteome</keyword>
<dbReference type="AlphaFoldDB" id="A0A8H6ATC9"/>
<comment type="caution">
    <text evidence="1">The sequence shown here is derived from an EMBL/GenBank/DDBJ whole genome shotgun (WGS) entry which is preliminary data.</text>
</comment>
<reference evidence="1 2" key="1">
    <citation type="journal article" date="2020" name="Phytopathology">
        <title>A high-quality genome resource of Botrytis fragariae, a new and rapidly spreading fungal pathogen causing strawberry gray mold in the U.S.A.</title>
        <authorList>
            <person name="Wu Y."/>
            <person name="Saski C.A."/>
            <person name="Schnabel G."/>
            <person name="Xiao S."/>
            <person name="Hu M."/>
        </authorList>
    </citation>
    <scope>NUCLEOTIDE SEQUENCE [LARGE SCALE GENOMIC DNA]</scope>
    <source>
        <strain evidence="1 2">BVB16</strain>
    </source>
</reference>
<accession>A0A8H6ATC9</accession>
<dbReference type="OrthoDB" id="3558970at2759"/>
<dbReference type="GeneID" id="59262555"/>
<dbReference type="RefSeq" id="XP_037192169.1">
    <property type="nucleotide sequence ID" value="XM_037338863.1"/>
</dbReference>
<sequence>MLSPSIDKETSLCNTSQSSLEDRVEARGTLKEYVELKCGEKYILEHPDLVSLFKSSDPPDLPISVIAPALELLELAFASLTEAEVQSIDIK</sequence>
<dbReference type="Proteomes" id="UP000531561">
    <property type="component" value="Unassembled WGS sequence"/>
</dbReference>